<name>A0ABT9W6C3_9BACL</name>
<proteinExistence type="predicted"/>
<reference evidence="2 3" key="1">
    <citation type="submission" date="2023-07" db="EMBL/GenBank/DDBJ databases">
        <title>Sorghum-associated microbial communities from plants grown in Nebraska, USA.</title>
        <authorList>
            <person name="Schachtman D."/>
        </authorList>
    </citation>
    <scope>NUCLEOTIDE SEQUENCE [LARGE SCALE GENOMIC DNA]</scope>
    <source>
        <strain evidence="2 3">DS1314</strain>
    </source>
</reference>
<keyword evidence="1" id="KW-0732">Signal</keyword>
<dbReference type="Gene3D" id="3.10.450.730">
    <property type="entry name" value="BLIP domain"/>
    <property type="match status" value="1"/>
</dbReference>
<evidence type="ECO:0000313" key="2">
    <source>
        <dbReference type="EMBL" id="MDQ0168792.1"/>
    </source>
</evidence>
<sequence length="202" mass="21465">MRRYLHIMKKLVAAIFAVLLLSGCAESTTVTQQATEPTPAPVEVAQEKPKTAADIFADAQAELDGGYPQLAKKKLDALIVDFPDSAEVAEAKKIIASIDKEAAKDYVDQEKQARDLEKAIRANYGTETDINAGKMTAAIFADLTEGMTINEVTKLVGGSGELMSEGYGTAIYSYEGVGSIGANALITYQDGKLVSKAQAGLQ</sequence>
<gene>
    <name evidence="2" type="ORF">J2T19_000229</name>
</gene>
<organism evidence="2 3">
    <name type="scientific">Paenibacillus tundrae</name>
    <dbReference type="NCBI Taxonomy" id="528187"/>
    <lineage>
        <taxon>Bacteria</taxon>
        <taxon>Bacillati</taxon>
        <taxon>Bacillota</taxon>
        <taxon>Bacilli</taxon>
        <taxon>Bacillales</taxon>
        <taxon>Paenibacillaceae</taxon>
        <taxon>Paenibacillus</taxon>
    </lineage>
</organism>
<feature type="signal peptide" evidence="1">
    <location>
        <begin position="1"/>
        <end position="27"/>
    </location>
</feature>
<dbReference type="PROSITE" id="PS51257">
    <property type="entry name" value="PROKAR_LIPOPROTEIN"/>
    <property type="match status" value="1"/>
</dbReference>
<accession>A0ABT9W6C3</accession>
<evidence type="ECO:0000313" key="3">
    <source>
        <dbReference type="Proteomes" id="UP001233836"/>
    </source>
</evidence>
<dbReference type="EMBL" id="JAUSTI010000001">
    <property type="protein sequence ID" value="MDQ0168792.1"/>
    <property type="molecule type" value="Genomic_DNA"/>
</dbReference>
<dbReference type="RefSeq" id="WP_307212134.1">
    <property type="nucleotide sequence ID" value="NZ_JAUSTI010000001.1"/>
</dbReference>
<feature type="chain" id="PRO_5045842230" evidence="1">
    <location>
        <begin position="28"/>
        <end position="202"/>
    </location>
</feature>
<dbReference type="Proteomes" id="UP001233836">
    <property type="component" value="Unassembled WGS sequence"/>
</dbReference>
<protein>
    <submittedName>
        <fullName evidence="2">PBP1b-binding outer membrane lipoprotein LpoB</fullName>
    </submittedName>
</protein>
<keyword evidence="3" id="KW-1185">Reference proteome</keyword>
<comment type="caution">
    <text evidence="2">The sequence shown here is derived from an EMBL/GenBank/DDBJ whole genome shotgun (WGS) entry which is preliminary data.</text>
</comment>
<evidence type="ECO:0000256" key="1">
    <source>
        <dbReference type="SAM" id="SignalP"/>
    </source>
</evidence>
<keyword evidence="2" id="KW-0449">Lipoprotein</keyword>